<accession>A0A974CV66</accession>
<evidence type="ECO:0000313" key="1">
    <source>
        <dbReference type="EMBL" id="OCT80453.1"/>
    </source>
</evidence>
<gene>
    <name evidence="1" type="ORF">XELAEV_18027265mg</name>
</gene>
<organism evidence="1 2">
    <name type="scientific">Xenopus laevis</name>
    <name type="common">African clawed frog</name>
    <dbReference type="NCBI Taxonomy" id="8355"/>
    <lineage>
        <taxon>Eukaryota</taxon>
        <taxon>Metazoa</taxon>
        <taxon>Chordata</taxon>
        <taxon>Craniata</taxon>
        <taxon>Vertebrata</taxon>
        <taxon>Euteleostomi</taxon>
        <taxon>Amphibia</taxon>
        <taxon>Batrachia</taxon>
        <taxon>Anura</taxon>
        <taxon>Pipoidea</taxon>
        <taxon>Pipidae</taxon>
        <taxon>Xenopodinae</taxon>
        <taxon>Xenopus</taxon>
        <taxon>Xenopus</taxon>
    </lineage>
</organism>
<dbReference type="EMBL" id="CM004474">
    <property type="protein sequence ID" value="OCT80453.1"/>
    <property type="molecule type" value="Genomic_DNA"/>
</dbReference>
<sequence length="89" mass="9665">MMQATAGPCSYHFPYFRQKGYRAGLLPLTPPDGRNAYLEPHTSLGCLSAVTALTITKCVLCSLGTAKEPSTNVLLHPNTDTLNFQHSDI</sequence>
<dbReference type="Proteomes" id="UP000694892">
    <property type="component" value="Chromosome 5L"/>
</dbReference>
<protein>
    <submittedName>
        <fullName evidence="1">Uncharacterized protein</fullName>
    </submittedName>
</protein>
<proteinExistence type="predicted"/>
<reference evidence="2" key="1">
    <citation type="journal article" date="2016" name="Nature">
        <title>Genome evolution in the allotetraploid frog Xenopus laevis.</title>
        <authorList>
            <person name="Session A.M."/>
            <person name="Uno Y."/>
            <person name="Kwon T."/>
            <person name="Chapman J.A."/>
            <person name="Toyoda A."/>
            <person name="Takahashi S."/>
            <person name="Fukui A."/>
            <person name="Hikosaka A."/>
            <person name="Suzuki A."/>
            <person name="Kondo M."/>
            <person name="van Heeringen S.J."/>
            <person name="Quigley I."/>
            <person name="Heinz S."/>
            <person name="Ogino H."/>
            <person name="Ochi H."/>
            <person name="Hellsten U."/>
            <person name="Lyons J.B."/>
            <person name="Simakov O."/>
            <person name="Putnam N."/>
            <person name="Stites J."/>
            <person name="Kuroki Y."/>
            <person name="Tanaka T."/>
            <person name="Michiue T."/>
            <person name="Watanabe M."/>
            <person name="Bogdanovic O."/>
            <person name="Lister R."/>
            <person name="Georgiou G."/>
            <person name="Paranjpe S.S."/>
            <person name="van Kruijsbergen I."/>
            <person name="Shu S."/>
            <person name="Carlson J."/>
            <person name="Kinoshita T."/>
            <person name="Ohta Y."/>
            <person name="Mawaribuchi S."/>
            <person name="Jenkins J."/>
            <person name="Grimwood J."/>
            <person name="Schmutz J."/>
            <person name="Mitros T."/>
            <person name="Mozaffari S.V."/>
            <person name="Suzuki Y."/>
            <person name="Haramoto Y."/>
            <person name="Yamamoto T.S."/>
            <person name="Takagi C."/>
            <person name="Heald R."/>
            <person name="Miller K."/>
            <person name="Haudenschild C."/>
            <person name="Kitzman J."/>
            <person name="Nakayama T."/>
            <person name="Izutsu Y."/>
            <person name="Robert J."/>
            <person name="Fortriede J."/>
            <person name="Burns K."/>
            <person name="Lotay V."/>
            <person name="Karimi K."/>
            <person name="Yasuoka Y."/>
            <person name="Dichmann D.S."/>
            <person name="Flajnik M.F."/>
            <person name="Houston D.W."/>
            <person name="Shendure J."/>
            <person name="DuPasquier L."/>
            <person name="Vize P.D."/>
            <person name="Zorn A.M."/>
            <person name="Ito M."/>
            <person name="Marcotte E.M."/>
            <person name="Wallingford J.B."/>
            <person name="Ito Y."/>
            <person name="Asashima M."/>
            <person name="Ueno N."/>
            <person name="Matsuda Y."/>
            <person name="Veenstra G.J."/>
            <person name="Fujiyama A."/>
            <person name="Harland R.M."/>
            <person name="Taira M."/>
            <person name="Rokhsar D.S."/>
        </authorList>
    </citation>
    <scope>NUCLEOTIDE SEQUENCE [LARGE SCALE GENOMIC DNA]</scope>
    <source>
        <strain evidence="2">J</strain>
    </source>
</reference>
<name>A0A974CV66_XENLA</name>
<evidence type="ECO:0000313" key="2">
    <source>
        <dbReference type="Proteomes" id="UP000694892"/>
    </source>
</evidence>
<dbReference type="AlphaFoldDB" id="A0A974CV66"/>